<evidence type="ECO:0000256" key="3">
    <source>
        <dbReference type="ARBA" id="ARBA00022512"/>
    </source>
</evidence>
<comment type="subcellular location">
    <subcellularLocation>
        <location evidence="1">Secreted</location>
        <location evidence="1">Cell wall</location>
        <topology evidence="1">Peptidoglycan-anchor</topology>
    </subcellularLocation>
</comment>
<evidence type="ECO:0000259" key="11">
    <source>
        <dbReference type="Pfam" id="PF17961"/>
    </source>
</evidence>
<feature type="region of interest" description="Disordered" evidence="7">
    <location>
        <begin position="52"/>
        <end position="88"/>
    </location>
</feature>
<accession>A0A1H9KES7</accession>
<dbReference type="STRING" id="137733.SAMN05421767_11324"/>
<dbReference type="InterPro" id="IPR011266">
    <property type="entry name" value="Adhesin_Fg-bd_dom_2"/>
</dbReference>
<evidence type="ECO:0000256" key="7">
    <source>
        <dbReference type="SAM" id="MobiDB-lite"/>
    </source>
</evidence>
<feature type="transmembrane region" description="Helical" evidence="8">
    <location>
        <begin position="9"/>
        <end position="28"/>
    </location>
</feature>
<dbReference type="InterPro" id="IPR011252">
    <property type="entry name" value="Fibrogen-bd_dom1"/>
</dbReference>
<protein>
    <submittedName>
        <fullName evidence="12">Cna protein B-type domain-containing protein</fullName>
    </submittedName>
</protein>
<comment type="similarity">
    <text evidence="2">Belongs to the serine-aspartate repeat-containing protein (SDr) family.</text>
</comment>
<dbReference type="InterPro" id="IPR013783">
    <property type="entry name" value="Ig-like_fold"/>
</dbReference>
<feature type="domain" description="Fibrinogen-binding" evidence="9">
    <location>
        <begin position="1411"/>
        <end position="1540"/>
    </location>
</feature>
<evidence type="ECO:0000256" key="2">
    <source>
        <dbReference type="ARBA" id="ARBA00007257"/>
    </source>
</evidence>
<sequence length="1778" mass="203149">MKVSYKNKILIIFVMIMIFSTIFGRIVLGQEATVFEVDGKTEQVEEIMVGEEVLTEDSEVEDTATPSNLDDTTSEGNQSNSLQEEPVSEVVKEYVEEDNYTLYVDEEAKDTDTTKVDIPVTVQGVTIEEEVIPLPDTNLLLKKEVQNTEKTVAINATTKSGKVIFKNIPNGKYILYSKKRFKDAEEIPLKDIEVADGQLKTSGLDRIMVFAAPYNKNLEVYNYDSQTRNKITQGGAQFEINGDYRTTNNKGEAYWQNYSNRQYLWQTRPAAGYKINPQRNYGEYIGEVYFDGAFPTNPISNRDLSNYFYNKSSWISQNEVYPLQYQSIEVITEAKIDDYQNVDIKPGDYFEIRMDYRTNSGSEISRNQERAYRAFANGAVVAEGRELNNNWIRFTFNDFVKLSDISNIKIKTRRYIDRFEVKNSQRVQIQDYFGGNIYTSNNVYVNYNHYASENNYTNQGIHITKYQNGEYEALIYLNPLARTGQSYYGNPGFRFEVAGSGYQGFQIDFAYMNNGAHNNLSDINAFPSQISMPPSYGIHYDNLNYKNTNPYKTPAGNWGKNPAVCYGRQTNPKLTNDNWPRYINDIYFRCHFLNGRYGAFSNKAYNEAYGYIIRIKGRYNQNSSSPLILNSKIQNYHRDTWNPNPDTESTVTAQIAPDNYNETTDINNNHWIKVNVYNEPNSINFYMKERGYNTYIKNVHLELRKWDGAQYRSNQDAWSNGDGLVNFNRLAPGDYQLYETSTPKPFLHPKFNLDTSLLSFNVNQWGQISIGDTTIEHEYSRVWFETLTSDGLLLDKNIQINIWNDKESTWQDYSQTINGKVKFESLPPGNYTIYDSNVPNNYKSPGDPLGRIEITTTGDYRIIESKDNHLVQLTNGDIGIYYKKHNSITFRTLIWEQDNHATILPKVDLDIMKWDSQQGKFVLFDTVSTDSNGYVTLEDLEPGGYKIRENEAPYGLQLHDSEEDKMGDDYLRWVFLRDDGSYEILKGENNWPNIGPTPTPNEESLLNIYYKRLPTTKFKIKKIDEKGQPLKGAEFKLEVGDEDDPSIFTGITNDKGEYTFENIPKGNLQIQETKAPEGYVKEENMYHIPVGADYKIPDNPTNPRDVSNFMSIETFDTEDTVVDPIKAEIIDSTITIAIQRDGRMGDSKIRPGDYFKLYYDGPISLGGIIPEGSKYQFFNIMDAAGCVAKGQYFKDEKGKGYKITFTEYAKYFTLRKTLDIDSQLYIDLYQQTKPGKIDISARLGESNKDLHIRNTQHLVRGVNESEEMRQFKEKVVTQRLLQNTKVNLTKAVAGTKGSHLEEEAVAEVVTEEEVVEEEAELSDHANNEELAPEVDNLEERTTIAEDTDKRQPEESTNPLVVKELEITKEFDANIKQNNFNQQVRINEKPINPNGKDKIQVNYSSGTVSQDGVTIGSKIMVLDEINKNVQETIYINPQGANNENIHGLYELSISQTGEGLINKDAEFKIYKVQTPNKDSFPDSFGVDTTNTAIYQDVTSSFAIDKSRADNTSQGQITFDMVGKMTESCGYVIKATYHYGSPVENFDAGVETIHKGKFATYAQNANGYWYKKYGGWLSYSNYLKTFQVTSEAAGDLEITVVNHKELNPPTPKNNVQFLKVGQRGAFFEDLDDVEFRVEVQNGETWQPFTGSPCDENGKIVTVDGGFEFENLNIDTTEIVRYRIFETKTNPGYHLPNQEDHDGNPLPIIEFQVNPDDLRTITITKNTTQDADNQNSNIIQNIGEEPEYPATGGIGQFIYFVMGVLLIMTAHILYRKESLHQ</sequence>
<dbReference type="Gene3D" id="2.60.40.10">
    <property type="entry name" value="Immunoglobulins"/>
    <property type="match status" value="5"/>
</dbReference>
<feature type="domain" description="SpaA-like prealbumin fold" evidence="10">
    <location>
        <begin position="902"/>
        <end position="961"/>
    </location>
</feature>
<dbReference type="Pfam" id="PF17802">
    <property type="entry name" value="SpaA"/>
    <property type="match status" value="3"/>
</dbReference>
<dbReference type="Pfam" id="PF17961">
    <property type="entry name" value="Big_8"/>
    <property type="match status" value="2"/>
</dbReference>
<evidence type="ECO:0000256" key="1">
    <source>
        <dbReference type="ARBA" id="ARBA00004168"/>
    </source>
</evidence>
<feature type="compositionally biased region" description="Polar residues" evidence="7">
    <location>
        <begin position="64"/>
        <end position="83"/>
    </location>
</feature>
<dbReference type="Gene3D" id="2.60.40.1280">
    <property type="match status" value="2"/>
</dbReference>
<evidence type="ECO:0000313" key="12">
    <source>
        <dbReference type="EMBL" id="SEQ97621.1"/>
    </source>
</evidence>
<dbReference type="SUPFAM" id="SSF49401">
    <property type="entry name" value="Bacterial adhesins"/>
    <property type="match status" value="3"/>
</dbReference>
<keyword evidence="3" id="KW-0134">Cell wall</keyword>
<keyword evidence="8" id="KW-1133">Transmembrane helix</keyword>
<feature type="transmembrane region" description="Helical" evidence="8">
    <location>
        <begin position="1754"/>
        <end position="1771"/>
    </location>
</feature>
<dbReference type="Gene3D" id="2.60.40.1290">
    <property type="match status" value="2"/>
</dbReference>
<proteinExistence type="inferred from homology"/>
<dbReference type="PANTHER" id="PTHR36108:SF13">
    <property type="entry name" value="COLOSSIN-B-RELATED"/>
    <property type="match status" value="1"/>
</dbReference>
<feature type="domain" description="SpaA-like prealbumin fold" evidence="10">
    <location>
        <begin position="1017"/>
        <end position="1093"/>
    </location>
</feature>
<keyword evidence="8" id="KW-0812">Transmembrane</keyword>
<evidence type="ECO:0000256" key="5">
    <source>
        <dbReference type="ARBA" id="ARBA00022729"/>
    </source>
</evidence>
<keyword evidence="6" id="KW-0572">Peptidoglycan-anchor</keyword>
<dbReference type="PANTHER" id="PTHR36108">
    <property type="entry name" value="COLOSSIN-B-RELATED"/>
    <property type="match status" value="1"/>
</dbReference>
<dbReference type="InterPro" id="IPR041033">
    <property type="entry name" value="SpaA_PFL_dom_1"/>
</dbReference>
<evidence type="ECO:0000256" key="6">
    <source>
        <dbReference type="ARBA" id="ARBA00023088"/>
    </source>
</evidence>
<dbReference type="Pfam" id="PF10425">
    <property type="entry name" value="SdrG_C_C"/>
    <property type="match status" value="1"/>
</dbReference>
<organism evidence="12 13">
    <name type="scientific">Granulicatella balaenopterae</name>
    <dbReference type="NCBI Taxonomy" id="137733"/>
    <lineage>
        <taxon>Bacteria</taxon>
        <taxon>Bacillati</taxon>
        <taxon>Bacillota</taxon>
        <taxon>Bacilli</taxon>
        <taxon>Lactobacillales</taxon>
        <taxon>Carnobacteriaceae</taxon>
        <taxon>Granulicatella</taxon>
    </lineage>
</organism>
<dbReference type="Proteomes" id="UP000198556">
    <property type="component" value="Unassembled WGS sequence"/>
</dbReference>
<dbReference type="SUPFAM" id="SSF49478">
    <property type="entry name" value="Cna protein B-type domain"/>
    <property type="match status" value="1"/>
</dbReference>
<keyword evidence="13" id="KW-1185">Reference proteome</keyword>
<dbReference type="GO" id="GO:0007155">
    <property type="term" value="P:cell adhesion"/>
    <property type="evidence" value="ECO:0007669"/>
    <property type="project" value="InterPro"/>
</dbReference>
<evidence type="ECO:0000259" key="10">
    <source>
        <dbReference type="Pfam" id="PF17802"/>
    </source>
</evidence>
<dbReference type="EMBL" id="FOGF01000013">
    <property type="protein sequence ID" value="SEQ97621.1"/>
    <property type="molecule type" value="Genomic_DNA"/>
</dbReference>
<keyword evidence="5" id="KW-0732">Signal</keyword>
<keyword evidence="8" id="KW-0472">Membrane</keyword>
<keyword evidence="4" id="KW-0964">Secreted</keyword>
<gene>
    <name evidence="12" type="ORF">SAMN05421767_11324</name>
</gene>
<feature type="compositionally biased region" description="Acidic residues" evidence="7">
    <location>
        <begin position="52"/>
        <end position="62"/>
    </location>
</feature>
<reference evidence="12 13" key="1">
    <citation type="submission" date="2016-10" db="EMBL/GenBank/DDBJ databases">
        <authorList>
            <person name="de Groot N.N."/>
        </authorList>
    </citation>
    <scope>NUCLEOTIDE SEQUENCE [LARGE SCALE GENOMIC DNA]</scope>
    <source>
        <strain evidence="12 13">DSM 15827</strain>
    </source>
</reference>
<evidence type="ECO:0000256" key="4">
    <source>
        <dbReference type="ARBA" id="ARBA00022525"/>
    </source>
</evidence>
<evidence type="ECO:0000259" key="9">
    <source>
        <dbReference type="Pfam" id="PF10425"/>
    </source>
</evidence>
<name>A0A1H9KES7_9LACT</name>
<feature type="domain" description="SDR-like Ig" evidence="11">
    <location>
        <begin position="1144"/>
        <end position="1232"/>
    </location>
</feature>
<dbReference type="RefSeq" id="WP_177159530.1">
    <property type="nucleotide sequence ID" value="NZ_FOGF01000013.1"/>
</dbReference>
<evidence type="ECO:0000313" key="13">
    <source>
        <dbReference type="Proteomes" id="UP000198556"/>
    </source>
</evidence>
<dbReference type="InterPro" id="IPR041171">
    <property type="entry name" value="SDR_Ig"/>
</dbReference>
<evidence type="ECO:0000256" key="8">
    <source>
        <dbReference type="SAM" id="Phobius"/>
    </source>
</evidence>
<dbReference type="InterPro" id="IPR008966">
    <property type="entry name" value="Adhesion_dom_sf"/>
</dbReference>
<feature type="domain" description="SDR-like Ig" evidence="11">
    <location>
        <begin position="322"/>
        <end position="425"/>
    </location>
</feature>
<feature type="domain" description="SpaA-like prealbumin fold" evidence="10">
    <location>
        <begin position="693"/>
        <end position="764"/>
    </location>
</feature>